<accession>A0A399T0N4</accession>
<dbReference type="Gene3D" id="1.25.40.390">
    <property type="match status" value="1"/>
</dbReference>
<keyword evidence="4" id="KW-0472">Membrane</keyword>
<evidence type="ECO:0000313" key="9">
    <source>
        <dbReference type="EMBL" id="RIJ49876.1"/>
    </source>
</evidence>
<evidence type="ECO:0000256" key="1">
    <source>
        <dbReference type="ARBA" id="ARBA00004442"/>
    </source>
</evidence>
<evidence type="ECO:0000256" key="4">
    <source>
        <dbReference type="ARBA" id="ARBA00023136"/>
    </source>
</evidence>
<dbReference type="Pfam" id="PF07980">
    <property type="entry name" value="SusD_RagB"/>
    <property type="match status" value="1"/>
</dbReference>
<reference evidence="9 10" key="1">
    <citation type="submission" date="2018-08" db="EMBL/GenBank/DDBJ databases">
        <title>Pallidiluteibacterium maritimus gen. nov., sp. nov., isolated from coastal sediment.</title>
        <authorList>
            <person name="Zhou L.Y."/>
        </authorList>
    </citation>
    <scope>NUCLEOTIDE SEQUENCE [LARGE SCALE GENOMIC DNA]</scope>
    <source>
        <strain evidence="9 10">XSD2</strain>
    </source>
</reference>
<evidence type="ECO:0000259" key="7">
    <source>
        <dbReference type="Pfam" id="PF07980"/>
    </source>
</evidence>
<dbReference type="PROSITE" id="PS51257">
    <property type="entry name" value="PROKAR_LIPOPROTEIN"/>
    <property type="match status" value="1"/>
</dbReference>
<dbReference type="GO" id="GO:0009279">
    <property type="term" value="C:cell outer membrane"/>
    <property type="evidence" value="ECO:0007669"/>
    <property type="project" value="UniProtKB-SubCell"/>
</dbReference>
<evidence type="ECO:0000256" key="3">
    <source>
        <dbReference type="ARBA" id="ARBA00022729"/>
    </source>
</evidence>
<gene>
    <name evidence="9" type="ORF">D1614_03800</name>
</gene>
<keyword evidence="6" id="KW-0175">Coiled coil</keyword>
<organism evidence="9 10">
    <name type="scientific">Maribellus luteus</name>
    <dbReference type="NCBI Taxonomy" id="2305463"/>
    <lineage>
        <taxon>Bacteria</taxon>
        <taxon>Pseudomonadati</taxon>
        <taxon>Bacteroidota</taxon>
        <taxon>Bacteroidia</taxon>
        <taxon>Marinilabiliales</taxon>
        <taxon>Prolixibacteraceae</taxon>
        <taxon>Maribellus</taxon>
    </lineage>
</organism>
<feature type="domain" description="RagB/SusD" evidence="7">
    <location>
        <begin position="353"/>
        <end position="474"/>
    </location>
</feature>
<keyword evidence="5" id="KW-0998">Cell outer membrane</keyword>
<feature type="domain" description="SusD-like N-terminal" evidence="8">
    <location>
        <begin position="31"/>
        <end position="235"/>
    </location>
</feature>
<dbReference type="SUPFAM" id="SSF48452">
    <property type="entry name" value="TPR-like"/>
    <property type="match status" value="1"/>
</dbReference>
<protein>
    <submittedName>
        <fullName evidence="9">RagB/SusD family nutrient uptake outer membrane protein</fullName>
    </submittedName>
</protein>
<dbReference type="AlphaFoldDB" id="A0A399T0N4"/>
<dbReference type="Proteomes" id="UP000265926">
    <property type="component" value="Unassembled WGS sequence"/>
</dbReference>
<evidence type="ECO:0000313" key="10">
    <source>
        <dbReference type="Proteomes" id="UP000265926"/>
    </source>
</evidence>
<comment type="caution">
    <text evidence="9">The sequence shown here is derived from an EMBL/GenBank/DDBJ whole genome shotgun (WGS) entry which is preliminary data.</text>
</comment>
<keyword evidence="3" id="KW-0732">Signal</keyword>
<evidence type="ECO:0000256" key="6">
    <source>
        <dbReference type="SAM" id="Coils"/>
    </source>
</evidence>
<proteinExistence type="inferred from homology"/>
<name>A0A399T0N4_9BACT</name>
<comment type="similarity">
    <text evidence="2">Belongs to the SusD family.</text>
</comment>
<dbReference type="InterPro" id="IPR011990">
    <property type="entry name" value="TPR-like_helical_dom_sf"/>
</dbReference>
<dbReference type="OrthoDB" id="729505at2"/>
<dbReference type="InterPro" id="IPR033985">
    <property type="entry name" value="SusD-like_N"/>
</dbReference>
<feature type="coiled-coil region" evidence="6">
    <location>
        <begin position="121"/>
        <end position="148"/>
    </location>
</feature>
<dbReference type="InterPro" id="IPR012944">
    <property type="entry name" value="SusD_RagB_dom"/>
</dbReference>
<sequence length="479" mass="55080">MPLKNFKYNEMKKIIILTLTLATLTFLGCEDYMDISPKGKVIPETIDHYQELMSNRNKFQIGPTNMFQLSDEIVMYDDEINRLFTKIIETENTYLFRDHIYLSTDDPDSDWESLYGQIYVCNVVLDNIDQAEGNNEELRKQVKGEALAQRAHAFFWLINLYAKQYDNTTSATDLGVPMPVEADVNATLERTTVQAVYSLIENDLLEAEKVLPLTPEFNYRPSKPGVQGLLAKMYLNMGKFDKALEYANKSLSEYSFLYDYKTFDFHPFMPKFMGPFPWPSVVIDDQEAVWGRSPSFPFPYTVAVYITDELKALYDEGDRRYYFSFIEASMFGPNLHGPSIIAPGLRHRSGIHTAELYLIRAECNARLGNAAAAINDLNTLREKRFNEGAFVAYPTDLSSDEALNLALKERRVELFLDGQRLFDLKRLNKEPRFAKTITRTFKGETYTIEPDDENYVLAIPKKVIALNPKIEQNPRAGRN</sequence>
<evidence type="ECO:0000256" key="5">
    <source>
        <dbReference type="ARBA" id="ARBA00023237"/>
    </source>
</evidence>
<comment type="subcellular location">
    <subcellularLocation>
        <location evidence="1">Cell outer membrane</location>
    </subcellularLocation>
</comment>
<evidence type="ECO:0000256" key="2">
    <source>
        <dbReference type="ARBA" id="ARBA00006275"/>
    </source>
</evidence>
<dbReference type="EMBL" id="QWGR01000002">
    <property type="protein sequence ID" value="RIJ49876.1"/>
    <property type="molecule type" value="Genomic_DNA"/>
</dbReference>
<keyword evidence="10" id="KW-1185">Reference proteome</keyword>
<dbReference type="Pfam" id="PF14322">
    <property type="entry name" value="SusD-like_3"/>
    <property type="match status" value="1"/>
</dbReference>
<evidence type="ECO:0000259" key="8">
    <source>
        <dbReference type="Pfam" id="PF14322"/>
    </source>
</evidence>